<comment type="catalytic activity">
    <reaction evidence="4">
        <text>L-aspartyl-tRNA(Asn) + L-glutamine + ATP + H2O = L-asparaginyl-tRNA(Asn) + L-glutamate + ADP + phosphate + 2 H(+)</text>
        <dbReference type="Rhea" id="RHEA:14513"/>
        <dbReference type="Rhea" id="RHEA-COMP:9674"/>
        <dbReference type="Rhea" id="RHEA-COMP:9677"/>
        <dbReference type="ChEBI" id="CHEBI:15377"/>
        <dbReference type="ChEBI" id="CHEBI:15378"/>
        <dbReference type="ChEBI" id="CHEBI:29985"/>
        <dbReference type="ChEBI" id="CHEBI:30616"/>
        <dbReference type="ChEBI" id="CHEBI:43474"/>
        <dbReference type="ChEBI" id="CHEBI:58359"/>
        <dbReference type="ChEBI" id="CHEBI:78515"/>
        <dbReference type="ChEBI" id="CHEBI:78516"/>
        <dbReference type="ChEBI" id="CHEBI:456216"/>
    </reaction>
</comment>
<dbReference type="SUPFAM" id="SSF141000">
    <property type="entry name" value="Glu-tRNAGln amidotransferase C subunit"/>
    <property type="match status" value="1"/>
</dbReference>
<dbReference type="InterPro" id="IPR003837">
    <property type="entry name" value="GatC"/>
</dbReference>
<dbReference type="NCBIfam" id="TIGR00135">
    <property type="entry name" value="gatC"/>
    <property type="match status" value="1"/>
</dbReference>
<comment type="catalytic activity">
    <reaction evidence="5">
        <text>L-glutamyl-tRNA(Gln) + L-glutamine + ATP + H2O = L-glutaminyl-tRNA(Gln) + L-glutamate + ADP + phosphate + H(+)</text>
        <dbReference type="Rhea" id="RHEA:17521"/>
        <dbReference type="Rhea" id="RHEA-COMP:9681"/>
        <dbReference type="Rhea" id="RHEA-COMP:9684"/>
        <dbReference type="ChEBI" id="CHEBI:15377"/>
        <dbReference type="ChEBI" id="CHEBI:15378"/>
        <dbReference type="ChEBI" id="CHEBI:29985"/>
        <dbReference type="ChEBI" id="CHEBI:30616"/>
        <dbReference type="ChEBI" id="CHEBI:43474"/>
        <dbReference type="ChEBI" id="CHEBI:58359"/>
        <dbReference type="ChEBI" id="CHEBI:78520"/>
        <dbReference type="ChEBI" id="CHEBI:78521"/>
        <dbReference type="ChEBI" id="CHEBI:456216"/>
    </reaction>
</comment>
<dbReference type="Gene3D" id="1.10.20.60">
    <property type="entry name" value="Glu-tRNAGln amidotransferase C subunit, N-terminal domain"/>
    <property type="match status" value="1"/>
</dbReference>
<protein>
    <submittedName>
        <fullName evidence="6">Asp-tRNA(Asn)/Glu-tRNA(Gln) amidotransferase subunit GatC</fullName>
    </submittedName>
</protein>
<dbReference type="EMBL" id="DVFU01000037">
    <property type="protein sequence ID" value="HIQ64471.1"/>
    <property type="molecule type" value="Genomic_DNA"/>
</dbReference>
<reference evidence="6" key="2">
    <citation type="journal article" date="2021" name="PeerJ">
        <title>Extensive microbial diversity within the chicken gut microbiome revealed by metagenomics and culture.</title>
        <authorList>
            <person name="Gilroy R."/>
            <person name="Ravi A."/>
            <person name="Getino M."/>
            <person name="Pursley I."/>
            <person name="Horton D.L."/>
            <person name="Alikhan N.F."/>
            <person name="Baker D."/>
            <person name="Gharbi K."/>
            <person name="Hall N."/>
            <person name="Watson M."/>
            <person name="Adriaenssens E.M."/>
            <person name="Foster-Nyarko E."/>
            <person name="Jarju S."/>
            <person name="Secka A."/>
            <person name="Antonio M."/>
            <person name="Oren A."/>
            <person name="Chaudhuri R.R."/>
            <person name="La Ragione R."/>
            <person name="Hildebrand F."/>
            <person name="Pallen M.J."/>
        </authorList>
    </citation>
    <scope>NUCLEOTIDE SEQUENCE</scope>
    <source>
        <strain evidence="6">CHK165-10780</strain>
    </source>
</reference>
<dbReference type="InterPro" id="IPR036113">
    <property type="entry name" value="Asp/Glu-ADT_sf_sub_c"/>
</dbReference>
<dbReference type="AlphaFoldDB" id="A0A9D0YZV9"/>
<comment type="subunit">
    <text evidence="2">Heterotrimer of A, B and C subunits.</text>
</comment>
<gene>
    <name evidence="6" type="primary">gatC</name>
    <name evidence="6" type="ORF">IAC85_01905</name>
</gene>
<dbReference type="GO" id="GO:0006450">
    <property type="term" value="P:regulation of translational fidelity"/>
    <property type="evidence" value="ECO:0007669"/>
    <property type="project" value="InterPro"/>
</dbReference>
<proteinExistence type="inferred from homology"/>
<organism evidence="6 7">
    <name type="scientific">Candidatus Faecenecus gallistercoris</name>
    <dbReference type="NCBI Taxonomy" id="2840793"/>
    <lineage>
        <taxon>Bacteria</taxon>
        <taxon>Bacillati</taxon>
        <taxon>Bacillota</taxon>
        <taxon>Bacillota incertae sedis</taxon>
        <taxon>Candidatus Faecenecus</taxon>
    </lineage>
</organism>
<evidence type="ECO:0000256" key="2">
    <source>
        <dbReference type="ARBA" id="ARBA00011123"/>
    </source>
</evidence>
<comment type="function">
    <text evidence="3">Allows the formation of correctly charged Asn-tRNA(Asn) or Gln-tRNA(Gln) through the transamidation of misacylated Asp-tRNA(Asn) or Glu-tRNA(Gln) in organisms which lack either or both of asparaginyl-tRNA or glutaminyl-tRNA synthetases. The reaction takes place in the presence of glutamine and ATP through an activated phospho-Asp-tRNA(Asn) or phospho-Glu-tRNA(Gln).</text>
</comment>
<evidence type="ECO:0000256" key="5">
    <source>
        <dbReference type="ARBA" id="ARBA00047913"/>
    </source>
</evidence>
<evidence type="ECO:0000313" key="7">
    <source>
        <dbReference type="Proteomes" id="UP000886725"/>
    </source>
</evidence>
<dbReference type="Proteomes" id="UP000886725">
    <property type="component" value="Unassembled WGS sequence"/>
</dbReference>
<sequence>MKERLTKSEVEHVARLAKIHLSEEEKDVYAVTLQELLSDVDHILDVPVKTEECLIAPVHHDARLESDEVGAMIGLPDVKEGVPHVKGNFVEVPVMVRE</sequence>
<evidence type="ECO:0000256" key="3">
    <source>
        <dbReference type="ARBA" id="ARBA00024799"/>
    </source>
</evidence>
<reference evidence="6" key="1">
    <citation type="submission" date="2020-10" db="EMBL/GenBank/DDBJ databases">
        <authorList>
            <person name="Gilroy R."/>
        </authorList>
    </citation>
    <scope>NUCLEOTIDE SEQUENCE</scope>
    <source>
        <strain evidence="6">CHK165-10780</strain>
    </source>
</reference>
<evidence type="ECO:0000256" key="1">
    <source>
        <dbReference type="ARBA" id="ARBA00010757"/>
    </source>
</evidence>
<comment type="similarity">
    <text evidence="1">Belongs to the GatC family.</text>
</comment>
<evidence type="ECO:0000256" key="4">
    <source>
        <dbReference type="ARBA" id="ARBA00047380"/>
    </source>
</evidence>
<accession>A0A9D0YZV9</accession>
<evidence type="ECO:0000313" key="6">
    <source>
        <dbReference type="EMBL" id="HIQ64471.1"/>
    </source>
</evidence>
<name>A0A9D0YZV9_9FIRM</name>
<comment type="caution">
    <text evidence="6">The sequence shown here is derived from an EMBL/GenBank/DDBJ whole genome shotgun (WGS) entry which is preliminary data.</text>
</comment>